<gene>
    <name evidence="1" type="ORF">KC19_1G105000</name>
</gene>
<evidence type="ECO:0000313" key="1">
    <source>
        <dbReference type="EMBL" id="KAG0590514.1"/>
    </source>
</evidence>
<dbReference type="Proteomes" id="UP000822688">
    <property type="component" value="Chromosome 1"/>
</dbReference>
<organism evidence="1 2">
    <name type="scientific">Ceratodon purpureus</name>
    <name type="common">Fire moss</name>
    <name type="synonym">Dicranum purpureum</name>
    <dbReference type="NCBI Taxonomy" id="3225"/>
    <lineage>
        <taxon>Eukaryota</taxon>
        <taxon>Viridiplantae</taxon>
        <taxon>Streptophyta</taxon>
        <taxon>Embryophyta</taxon>
        <taxon>Bryophyta</taxon>
        <taxon>Bryophytina</taxon>
        <taxon>Bryopsida</taxon>
        <taxon>Dicranidae</taxon>
        <taxon>Pseudoditrichales</taxon>
        <taxon>Ditrichaceae</taxon>
        <taxon>Ceratodon</taxon>
    </lineage>
</organism>
<evidence type="ECO:0000313" key="2">
    <source>
        <dbReference type="Proteomes" id="UP000822688"/>
    </source>
</evidence>
<comment type="caution">
    <text evidence="1">The sequence shown here is derived from an EMBL/GenBank/DDBJ whole genome shotgun (WGS) entry which is preliminary data.</text>
</comment>
<sequence>MEVMLPLDEELEQHEQVLFPLLFVKFKEHKDRKKAYLREKIKSLPPIRRTDLGVFRI</sequence>
<name>A0A8T0J3K5_CERPU</name>
<protein>
    <submittedName>
        <fullName evidence="1">Uncharacterized protein</fullName>
    </submittedName>
</protein>
<accession>A0A8T0J3K5</accession>
<dbReference type="EMBL" id="CM026421">
    <property type="protein sequence ID" value="KAG0590514.1"/>
    <property type="molecule type" value="Genomic_DNA"/>
</dbReference>
<proteinExistence type="predicted"/>
<reference evidence="1" key="1">
    <citation type="submission" date="2020-06" db="EMBL/GenBank/DDBJ databases">
        <title>WGS assembly of Ceratodon purpureus strain R40.</title>
        <authorList>
            <person name="Carey S.B."/>
            <person name="Jenkins J."/>
            <person name="Shu S."/>
            <person name="Lovell J.T."/>
            <person name="Sreedasyam A."/>
            <person name="Maumus F."/>
            <person name="Tiley G.P."/>
            <person name="Fernandez-Pozo N."/>
            <person name="Barry K."/>
            <person name="Chen C."/>
            <person name="Wang M."/>
            <person name="Lipzen A."/>
            <person name="Daum C."/>
            <person name="Saski C.A."/>
            <person name="Payton A.C."/>
            <person name="Mcbreen J.C."/>
            <person name="Conrad R.E."/>
            <person name="Kollar L.M."/>
            <person name="Olsson S."/>
            <person name="Huttunen S."/>
            <person name="Landis J.B."/>
            <person name="Wickett N.J."/>
            <person name="Johnson M.G."/>
            <person name="Rensing S.A."/>
            <person name="Grimwood J."/>
            <person name="Schmutz J."/>
            <person name="Mcdaniel S.F."/>
        </authorList>
    </citation>
    <scope>NUCLEOTIDE SEQUENCE</scope>
    <source>
        <strain evidence="1">R40</strain>
    </source>
</reference>
<dbReference type="AlphaFoldDB" id="A0A8T0J3K5"/>
<keyword evidence="2" id="KW-1185">Reference proteome</keyword>